<sequence length="77" mass="9077">MEIQYNPIPLQPKRVAQPETYRDVPFLPFASFEVLKAPRPIYPVSHSIPRFRSPRRDELSTAVFVPFRLDTQFCDEK</sequence>
<accession>A0A9Q8SFE9</accession>
<keyword evidence="2" id="KW-1185">Reference proteome</keyword>
<evidence type="ECO:0000313" key="2">
    <source>
        <dbReference type="Proteomes" id="UP000830671"/>
    </source>
</evidence>
<dbReference type="EMBL" id="CP019472">
    <property type="protein sequence ID" value="UQC76078.1"/>
    <property type="molecule type" value="Genomic_DNA"/>
</dbReference>
<protein>
    <submittedName>
        <fullName evidence="1">Uncharacterized protein</fullName>
    </submittedName>
</protein>
<dbReference type="RefSeq" id="XP_049137721.1">
    <property type="nucleotide sequence ID" value="XM_049296497.1"/>
</dbReference>
<dbReference type="Proteomes" id="UP000830671">
    <property type="component" value="Chromosome 10"/>
</dbReference>
<dbReference type="GeneID" id="73351507"/>
<dbReference type="AlphaFoldDB" id="A0A9Q8SFE9"/>
<organism evidence="1 2">
    <name type="scientific">Colletotrichum lupini</name>
    <dbReference type="NCBI Taxonomy" id="145971"/>
    <lineage>
        <taxon>Eukaryota</taxon>
        <taxon>Fungi</taxon>
        <taxon>Dikarya</taxon>
        <taxon>Ascomycota</taxon>
        <taxon>Pezizomycotina</taxon>
        <taxon>Sordariomycetes</taxon>
        <taxon>Hypocreomycetidae</taxon>
        <taxon>Glomerellales</taxon>
        <taxon>Glomerellaceae</taxon>
        <taxon>Colletotrichum</taxon>
        <taxon>Colletotrichum acutatum species complex</taxon>
    </lineage>
</organism>
<dbReference type="KEGG" id="clup:CLUP02_17589"/>
<evidence type="ECO:0000313" key="1">
    <source>
        <dbReference type="EMBL" id="UQC76078.1"/>
    </source>
</evidence>
<proteinExistence type="predicted"/>
<reference evidence="1" key="1">
    <citation type="journal article" date="2021" name="Mol. Plant Microbe Interact.">
        <title>Complete Genome Sequence of the Plant-Pathogenic Fungus Colletotrichum lupini.</title>
        <authorList>
            <person name="Baroncelli R."/>
            <person name="Pensec F."/>
            <person name="Da Lio D."/>
            <person name="Boufleur T."/>
            <person name="Vicente I."/>
            <person name="Sarrocco S."/>
            <person name="Picot A."/>
            <person name="Baraldi E."/>
            <person name="Sukno S."/>
            <person name="Thon M."/>
            <person name="Le Floch G."/>
        </authorList>
    </citation>
    <scope>NUCLEOTIDE SEQUENCE</scope>
    <source>
        <strain evidence="1">IMI 504893</strain>
    </source>
</reference>
<name>A0A9Q8SFE9_9PEZI</name>
<gene>
    <name evidence="1" type="ORF">CLUP02_17589</name>
</gene>